<sequence>MEMSRFSEEAVAGVVPIIVYWAYSGVHMALGHARLMDKYRLNTKDEEDSKNMVSSTSSRSTSCRSPPSLCSPWYRLPAIAGSSVKVCARAATVGVEVDSEVAGDGREYCWWWWASHR</sequence>
<keyword evidence="2" id="KW-0812">Transmembrane</keyword>
<dbReference type="AlphaFoldDB" id="M8BZW3"/>
<proteinExistence type="predicted"/>
<protein>
    <submittedName>
        <fullName evidence="3">Uncharacterized protein</fullName>
    </submittedName>
</protein>
<name>M8BZW3_AEGTA</name>
<accession>M8BZW3</accession>
<feature type="transmembrane region" description="Helical" evidence="2">
    <location>
        <begin position="12"/>
        <end position="30"/>
    </location>
</feature>
<evidence type="ECO:0000256" key="1">
    <source>
        <dbReference type="SAM" id="MobiDB-lite"/>
    </source>
</evidence>
<reference evidence="3" key="1">
    <citation type="submission" date="2015-06" db="UniProtKB">
        <authorList>
            <consortium name="EnsemblPlants"/>
        </authorList>
    </citation>
    <scope>IDENTIFICATION</scope>
</reference>
<feature type="region of interest" description="Disordered" evidence="1">
    <location>
        <begin position="45"/>
        <end position="67"/>
    </location>
</feature>
<feature type="compositionally biased region" description="Low complexity" evidence="1">
    <location>
        <begin position="54"/>
        <end position="67"/>
    </location>
</feature>
<organism evidence="3">
    <name type="scientific">Aegilops tauschii</name>
    <name type="common">Tausch's goatgrass</name>
    <name type="synonym">Aegilops squarrosa</name>
    <dbReference type="NCBI Taxonomy" id="37682"/>
    <lineage>
        <taxon>Eukaryota</taxon>
        <taxon>Viridiplantae</taxon>
        <taxon>Streptophyta</taxon>
        <taxon>Embryophyta</taxon>
        <taxon>Tracheophyta</taxon>
        <taxon>Spermatophyta</taxon>
        <taxon>Magnoliopsida</taxon>
        <taxon>Liliopsida</taxon>
        <taxon>Poales</taxon>
        <taxon>Poaceae</taxon>
        <taxon>BOP clade</taxon>
        <taxon>Pooideae</taxon>
        <taxon>Triticodae</taxon>
        <taxon>Triticeae</taxon>
        <taxon>Triticinae</taxon>
        <taxon>Aegilops</taxon>
    </lineage>
</organism>
<keyword evidence="2" id="KW-0472">Membrane</keyword>
<keyword evidence="2" id="KW-1133">Transmembrane helix</keyword>
<evidence type="ECO:0000256" key="2">
    <source>
        <dbReference type="SAM" id="Phobius"/>
    </source>
</evidence>
<dbReference type="EnsemblPlants" id="EMT30555">
    <property type="protein sequence ID" value="EMT30555"/>
    <property type="gene ID" value="F775_22966"/>
</dbReference>
<evidence type="ECO:0000313" key="3">
    <source>
        <dbReference type="EnsemblPlants" id="EMT30555"/>
    </source>
</evidence>